<evidence type="ECO:0000259" key="4">
    <source>
        <dbReference type="SMART" id="SM00382"/>
    </source>
</evidence>
<comment type="caution">
    <text evidence="5">The sequence shown here is derived from an EMBL/GenBank/DDBJ whole genome shotgun (WGS) entry which is preliminary data.</text>
</comment>
<keyword evidence="2" id="KW-0547">Nucleotide-binding</keyword>
<evidence type="ECO:0000313" key="5">
    <source>
        <dbReference type="EMBL" id="MBB5020984.1"/>
    </source>
</evidence>
<keyword evidence="3" id="KW-0067">ATP-binding</keyword>
<dbReference type="InterPro" id="IPR001208">
    <property type="entry name" value="MCM_dom"/>
</dbReference>
<dbReference type="Gene3D" id="3.30.230.10">
    <property type="match status" value="1"/>
</dbReference>
<dbReference type="SUPFAM" id="SSF52540">
    <property type="entry name" value="P-loop containing nucleoside triphosphate hydrolases"/>
    <property type="match status" value="1"/>
</dbReference>
<dbReference type="SUPFAM" id="SSF54211">
    <property type="entry name" value="Ribosomal protein S5 domain 2-like"/>
    <property type="match status" value="1"/>
</dbReference>
<dbReference type="AlphaFoldDB" id="A0A7W8DG51"/>
<gene>
    <name evidence="5" type="ORF">HNR37_000287</name>
</gene>
<dbReference type="InterPro" id="IPR045006">
    <property type="entry name" value="CHLI-like"/>
</dbReference>
<dbReference type="InterPro" id="IPR004482">
    <property type="entry name" value="Mg_chelat-rel"/>
</dbReference>
<dbReference type="PANTHER" id="PTHR32039:SF7">
    <property type="entry name" value="COMPETENCE PROTEIN COMM"/>
    <property type="match status" value="1"/>
</dbReference>
<evidence type="ECO:0000256" key="2">
    <source>
        <dbReference type="ARBA" id="ARBA00022741"/>
    </source>
</evidence>
<accession>A0A7W8DG51</accession>
<dbReference type="Pfam" id="PF13541">
    <property type="entry name" value="ChlI"/>
    <property type="match status" value="1"/>
</dbReference>
<keyword evidence="6" id="KW-1185">Reference proteome</keyword>
<dbReference type="Pfam" id="PF01078">
    <property type="entry name" value="Mg_chelatase"/>
    <property type="match status" value="1"/>
</dbReference>
<dbReference type="EMBL" id="JACHID010000001">
    <property type="protein sequence ID" value="MBB5020984.1"/>
    <property type="molecule type" value="Genomic_DNA"/>
</dbReference>
<dbReference type="InterPro" id="IPR000523">
    <property type="entry name" value="Mg_chelatse_chII-like_cat_dom"/>
</dbReference>
<dbReference type="InterPro" id="IPR003593">
    <property type="entry name" value="AAA+_ATPase"/>
</dbReference>
<proteinExistence type="inferred from homology"/>
<dbReference type="Pfam" id="PF13335">
    <property type="entry name" value="Mg_chelatase_C"/>
    <property type="match status" value="1"/>
</dbReference>
<dbReference type="PANTHER" id="PTHR32039">
    <property type="entry name" value="MAGNESIUM-CHELATASE SUBUNIT CHLI"/>
    <property type="match status" value="1"/>
</dbReference>
<evidence type="ECO:0000256" key="3">
    <source>
        <dbReference type="ARBA" id="ARBA00022840"/>
    </source>
</evidence>
<dbReference type="Proteomes" id="UP000528322">
    <property type="component" value="Unassembled WGS sequence"/>
</dbReference>
<dbReference type="RefSeq" id="WP_183728764.1">
    <property type="nucleotide sequence ID" value="NZ_JACHID010000001.1"/>
</dbReference>
<dbReference type="InterPro" id="IPR027417">
    <property type="entry name" value="P-loop_NTPase"/>
</dbReference>
<organism evidence="5 6">
    <name type="scientific">Desulfurispira natronophila</name>
    <dbReference type="NCBI Taxonomy" id="682562"/>
    <lineage>
        <taxon>Bacteria</taxon>
        <taxon>Pseudomonadati</taxon>
        <taxon>Chrysiogenota</taxon>
        <taxon>Chrysiogenia</taxon>
        <taxon>Chrysiogenales</taxon>
        <taxon>Chrysiogenaceae</taxon>
        <taxon>Desulfurispira</taxon>
    </lineage>
</organism>
<reference evidence="5 6" key="1">
    <citation type="submission" date="2020-08" db="EMBL/GenBank/DDBJ databases">
        <title>Genomic Encyclopedia of Type Strains, Phase IV (KMG-IV): sequencing the most valuable type-strain genomes for metagenomic binning, comparative biology and taxonomic classification.</title>
        <authorList>
            <person name="Goeker M."/>
        </authorList>
    </citation>
    <scope>NUCLEOTIDE SEQUENCE [LARGE SCALE GENOMIC DNA]</scope>
    <source>
        <strain evidence="5 6">DSM 22071</strain>
    </source>
</reference>
<dbReference type="InterPro" id="IPR014721">
    <property type="entry name" value="Ribsml_uS5_D2-typ_fold_subgr"/>
</dbReference>
<dbReference type="InterPro" id="IPR020568">
    <property type="entry name" value="Ribosomal_Su5_D2-typ_SF"/>
</dbReference>
<name>A0A7W8DG51_9BACT</name>
<feature type="domain" description="AAA+ ATPase" evidence="4">
    <location>
        <begin position="215"/>
        <end position="394"/>
    </location>
</feature>
<evidence type="ECO:0000313" key="6">
    <source>
        <dbReference type="Proteomes" id="UP000528322"/>
    </source>
</evidence>
<dbReference type="SMART" id="SM00382">
    <property type="entry name" value="AAA"/>
    <property type="match status" value="1"/>
</dbReference>
<dbReference type="GO" id="GO:0005524">
    <property type="term" value="F:ATP binding"/>
    <property type="evidence" value="ECO:0007669"/>
    <property type="project" value="UniProtKB-KW"/>
</dbReference>
<dbReference type="GO" id="GO:0003677">
    <property type="term" value="F:DNA binding"/>
    <property type="evidence" value="ECO:0007669"/>
    <property type="project" value="InterPro"/>
</dbReference>
<protein>
    <submittedName>
        <fullName evidence="5">Magnesium chelatase family protein</fullName>
    </submittedName>
</protein>
<dbReference type="NCBIfam" id="TIGR00368">
    <property type="entry name" value="YifB family Mg chelatase-like AAA ATPase"/>
    <property type="match status" value="1"/>
</dbReference>
<evidence type="ECO:0000256" key="1">
    <source>
        <dbReference type="ARBA" id="ARBA00006354"/>
    </source>
</evidence>
<dbReference type="CDD" id="cd00009">
    <property type="entry name" value="AAA"/>
    <property type="match status" value="1"/>
</dbReference>
<sequence length="497" mass="54914">MVTTLPCCFLWGLEAVAVEVQVSSSQGMLPTLILTGLPDTTVKESRDRIDAAIRSVGEKIPPRRITINLSPADTKKTGTHFDFCIAMALLIQTGKVPPLECNRRITFLGELGLNGSLGMGKNINGLLIACREIGMDKVYIPRSCAKFIQFATDMEIVMVDSLGHALEMMRGNAPEEKLNDLNFADIVSTSEDFVDFHDIYGQSMAVHAALVSAAGGHNILLSGPPGTGKSLIAQALPGILPPLEYEEFLEVLKIHSVCGEDYNCLAPPLRSPHASSSETALIGGGAQAHPGEISLAHRGVLLLDEVPEFRRKTLDALRQPLEDGIIHISRAAQKQSYPAQFILAGTMNLCPCGKTGNDDDACTCTEYDRDRYTARLSAPVLDRIDLHVVMRREHTEVRGPKSSELRHRVVECRRIQKKRQACLNRKLQGEDLEFVCSLPDELHDMLRRACQKYDLSRRSRDRVLRVARTIADLQQQDDIDRSSLLQALNYRSIGAQR</sequence>
<dbReference type="PRINTS" id="PR01657">
    <property type="entry name" value="MCMFAMILY"/>
</dbReference>
<comment type="similarity">
    <text evidence="1">Belongs to the Mg-chelatase subunits D/I family. ComM subfamily.</text>
</comment>
<dbReference type="InterPro" id="IPR025158">
    <property type="entry name" value="Mg_chelat-rel_C"/>
</dbReference>
<dbReference type="Gene3D" id="3.40.50.300">
    <property type="entry name" value="P-loop containing nucleotide triphosphate hydrolases"/>
    <property type="match status" value="1"/>
</dbReference>